<name>A0ABP8L426_9MICO</name>
<dbReference type="Proteomes" id="UP001500622">
    <property type="component" value="Unassembled WGS sequence"/>
</dbReference>
<dbReference type="EMBL" id="BAABGN010000007">
    <property type="protein sequence ID" value="GAA4422345.1"/>
    <property type="molecule type" value="Genomic_DNA"/>
</dbReference>
<protein>
    <submittedName>
        <fullName evidence="1">AAA family ATPase</fullName>
    </submittedName>
</protein>
<dbReference type="RefSeq" id="WP_345215788.1">
    <property type="nucleotide sequence ID" value="NZ_BAABGN010000007.1"/>
</dbReference>
<evidence type="ECO:0000313" key="1">
    <source>
        <dbReference type="EMBL" id="GAA4422345.1"/>
    </source>
</evidence>
<proteinExistence type="predicted"/>
<keyword evidence="2" id="KW-1185">Reference proteome</keyword>
<organism evidence="1 2">
    <name type="scientific">Georgenia halophila</name>
    <dbReference type="NCBI Taxonomy" id="620889"/>
    <lineage>
        <taxon>Bacteria</taxon>
        <taxon>Bacillati</taxon>
        <taxon>Actinomycetota</taxon>
        <taxon>Actinomycetes</taxon>
        <taxon>Micrococcales</taxon>
        <taxon>Bogoriellaceae</taxon>
        <taxon>Georgenia</taxon>
    </lineage>
</organism>
<dbReference type="SUPFAM" id="SSF52540">
    <property type="entry name" value="P-loop containing nucleoside triphosphate hydrolases"/>
    <property type="match status" value="1"/>
</dbReference>
<accession>A0ABP8L426</accession>
<dbReference type="InterPro" id="IPR027417">
    <property type="entry name" value="P-loop_NTPase"/>
</dbReference>
<gene>
    <name evidence="1" type="ORF">GCM10023169_16620</name>
</gene>
<sequence length="205" mass="21442">MPVHPVPTPATGPGHARVLPLVRAALAGHAGTGPVVVGIDGRSGAGKTDLAAELVTALRTETGLADDGVVLFALEDVYRGWNGLAVGLGAVAAGLLEPLSRGLTGRLRRYDWHAGEVDGLVEVPPPGAPLPRVLVLEGCGAGSAICAPFVDVLVWLDAPADVRRRRAMERDEGSWTQMWDVWAEQESALLTARDARAAADLIIRT</sequence>
<comment type="caution">
    <text evidence="1">The sequence shown here is derived from an EMBL/GenBank/DDBJ whole genome shotgun (WGS) entry which is preliminary data.</text>
</comment>
<dbReference type="Gene3D" id="3.40.50.300">
    <property type="entry name" value="P-loop containing nucleotide triphosphate hydrolases"/>
    <property type="match status" value="1"/>
</dbReference>
<reference evidence="2" key="1">
    <citation type="journal article" date="2019" name="Int. J. Syst. Evol. Microbiol.">
        <title>The Global Catalogue of Microorganisms (GCM) 10K type strain sequencing project: providing services to taxonomists for standard genome sequencing and annotation.</title>
        <authorList>
            <consortium name="The Broad Institute Genomics Platform"/>
            <consortium name="The Broad Institute Genome Sequencing Center for Infectious Disease"/>
            <person name="Wu L."/>
            <person name="Ma J."/>
        </authorList>
    </citation>
    <scope>NUCLEOTIDE SEQUENCE [LARGE SCALE GENOMIC DNA]</scope>
    <source>
        <strain evidence="2">JCM 17810</strain>
    </source>
</reference>
<evidence type="ECO:0000313" key="2">
    <source>
        <dbReference type="Proteomes" id="UP001500622"/>
    </source>
</evidence>